<evidence type="ECO:0000313" key="1">
    <source>
        <dbReference type="EMBL" id="CEK57984.1"/>
    </source>
</evidence>
<feature type="non-terminal residue" evidence="1">
    <location>
        <position position="76"/>
    </location>
</feature>
<protein>
    <submittedName>
        <fullName evidence="1">Uncharacterized protein</fullName>
    </submittedName>
</protein>
<dbReference type="AlphaFoldDB" id="A0A0B6YP13"/>
<organism evidence="1">
    <name type="scientific">Arion vulgaris</name>
    <dbReference type="NCBI Taxonomy" id="1028688"/>
    <lineage>
        <taxon>Eukaryota</taxon>
        <taxon>Metazoa</taxon>
        <taxon>Spiralia</taxon>
        <taxon>Lophotrochozoa</taxon>
        <taxon>Mollusca</taxon>
        <taxon>Gastropoda</taxon>
        <taxon>Heterobranchia</taxon>
        <taxon>Euthyneura</taxon>
        <taxon>Panpulmonata</taxon>
        <taxon>Eupulmonata</taxon>
        <taxon>Stylommatophora</taxon>
        <taxon>Helicina</taxon>
        <taxon>Arionoidea</taxon>
        <taxon>Arionidae</taxon>
        <taxon>Arion</taxon>
    </lineage>
</organism>
<sequence length="76" mass="8320">MTVVALAARAITFSGGLPGASTITCTCCSIAKIRRRFTCVVFRHLDASQHESVFTDWDVVISGQVLRALSPLNEWH</sequence>
<proteinExistence type="predicted"/>
<accession>A0A0B6YP13</accession>
<name>A0A0B6YP13_9EUPU</name>
<dbReference type="EMBL" id="HACG01011119">
    <property type="protein sequence ID" value="CEK57984.1"/>
    <property type="molecule type" value="Transcribed_RNA"/>
</dbReference>
<reference evidence="1" key="1">
    <citation type="submission" date="2014-12" db="EMBL/GenBank/DDBJ databases">
        <title>Insight into the proteome of Arion vulgaris.</title>
        <authorList>
            <person name="Aradska J."/>
            <person name="Bulat T."/>
            <person name="Smidak R."/>
            <person name="Sarate P."/>
            <person name="Gangsoo J."/>
            <person name="Sialana F."/>
            <person name="Bilban M."/>
            <person name="Lubec G."/>
        </authorList>
    </citation>
    <scope>NUCLEOTIDE SEQUENCE</scope>
    <source>
        <tissue evidence="1">Skin</tissue>
    </source>
</reference>
<gene>
    <name evidence="1" type="primary">ORF31636</name>
</gene>